<keyword evidence="4" id="KW-1185">Reference proteome</keyword>
<evidence type="ECO:0000313" key="4">
    <source>
        <dbReference type="Proteomes" id="UP000614811"/>
    </source>
</evidence>
<evidence type="ECO:0000256" key="1">
    <source>
        <dbReference type="SAM" id="MobiDB-lite"/>
    </source>
</evidence>
<dbReference type="RefSeq" id="WP_189399271.1">
    <property type="nucleotide sequence ID" value="NZ_BMXA01000002.1"/>
</dbReference>
<feature type="region of interest" description="Disordered" evidence="1">
    <location>
        <begin position="37"/>
        <end position="78"/>
    </location>
</feature>
<gene>
    <name evidence="3" type="ORF">GCM10008090_13490</name>
</gene>
<proteinExistence type="predicted"/>
<evidence type="ECO:0000313" key="3">
    <source>
        <dbReference type="EMBL" id="GHA05231.1"/>
    </source>
</evidence>
<dbReference type="EMBL" id="BMXA01000002">
    <property type="protein sequence ID" value="GHA05231.1"/>
    <property type="molecule type" value="Genomic_DNA"/>
</dbReference>
<dbReference type="AlphaFoldDB" id="A0A918VL92"/>
<keyword evidence="2" id="KW-0732">Signal</keyword>
<sequence length="78" mass="8542">MFKQVTQYLVVLASCCLIAACSNKDDVMVVGPTADITRPPVMVKDTPKPAAEATNPDEAISYDEWRKQQEEQTQTGAP</sequence>
<reference evidence="3" key="2">
    <citation type="submission" date="2020-09" db="EMBL/GenBank/DDBJ databases">
        <authorList>
            <person name="Sun Q."/>
            <person name="Kim S."/>
        </authorList>
    </citation>
    <scope>NUCLEOTIDE SEQUENCE</scope>
    <source>
        <strain evidence="3">KCTC 12711</strain>
    </source>
</reference>
<accession>A0A918VL92</accession>
<reference evidence="3" key="1">
    <citation type="journal article" date="2014" name="Int. J. Syst. Evol. Microbiol.">
        <title>Complete genome sequence of Corynebacterium casei LMG S-19264T (=DSM 44701T), isolated from a smear-ripened cheese.</title>
        <authorList>
            <consortium name="US DOE Joint Genome Institute (JGI-PGF)"/>
            <person name="Walter F."/>
            <person name="Albersmeier A."/>
            <person name="Kalinowski J."/>
            <person name="Ruckert C."/>
        </authorList>
    </citation>
    <scope>NUCLEOTIDE SEQUENCE</scope>
    <source>
        <strain evidence="3">KCTC 12711</strain>
    </source>
</reference>
<feature type="chain" id="PRO_5038092289" evidence="2">
    <location>
        <begin position="20"/>
        <end position="78"/>
    </location>
</feature>
<name>A0A918VL92_9GAMM</name>
<protein>
    <submittedName>
        <fullName evidence="3">Uncharacterized protein</fullName>
    </submittedName>
</protein>
<organism evidence="3 4">
    <name type="scientific">Arenicella chitinivorans</name>
    <dbReference type="NCBI Taxonomy" id="1329800"/>
    <lineage>
        <taxon>Bacteria</taxon>
        <taxon>Pseudomonadati</taxon>
        <taxon>Pseudomonadota</taxon>
        <taxon>Gammaproteobacteria</taxon>
        <taxon>Arenicellales</taxon>
        <taxon>Arenicellaceae</taxon>
        <taxon>Arenicella</taxon>
    </lineage>
</organism>
<dbReference type="PROSITE" id="PS51257">
    <property type="entry name" value="PROKAR_LIPOPROTEIN"/>
    <property type="match status" value="1"/>
</dbReference>
<comment type="caution">
    <text evidence="3">The sequence shown here is derived from an EMBL/GenBank/DDBJ whole genome shotgun (WGS) entry which is preliminary data.</text>
</comment>
<dbReference type="Proteomes" id="UP000614811">
    <property type="component" value="Unassembled WGS sequence"/>
</dbReference>
<evidence type="ECO:0000256" key="2">
    <source>
        <dbReference type="SAM" id="SignalP"/>
    </source>
</evidence>
<feature type="signal peptide" evidence="2">
    <location>
        <begin position="1"/>
        <end position="19"/>
    </location>
</feature>